<evidence type="ECO:0000313" key="4">
    <source>
        <dbReference type="Proteomes" id="UP001596527"/>
    </source>
</evidence>
<feature type="region of interest" description="Disordered" evidence="1">
    <location>
        <begin position="681"/>
        <end position="737"/>
    </location>
</feature>
<dbReference type="Proteomes" id="UP001596527">
    <property type="component" value="Unassembled WGS sequence"/>
</dbReference>
<dbReference type="NCBIfam" id="NF038134">
    <property type="entry name" value="choice_anch_M"/>
    <property type="match status" value="2"/>
</dbReference>
<evidence type="ECO:0000256" key="1">
    <source>
        <dbReference type="SAM" id="MobiDB-lite"/>
    </source>
</evidence>
<feature type="transmembrane region" description="Helical" evidence="2">
    <location>
        <begin position="1000"/>
        <end position="1024"/>
    </location>
</feature>
<keyword evidence="2" id="KW-0812">Transmembrane</keyword>
<gene>
    <name evidence="3" type="ORF">ACFQWG_10300</name>
</gene>
<evidence type="ECO:0000313" key="3">
    <source>
        <dbReference type="EMBL" id="MFC7581582.1"/>
    </source>
</evidence>
<feature type="compositionally biased region" description="Gly residues" evidence="1">
    <location>
        <begin position="692"/>
        <end position="732"/>
    </location>
</feature>
<dbReference type="NCBIfam" id="TIGR03769">
    <property type="entry name" value="P_ac_wall_RPT"/>
    <property type="match status" value="1"/>
</dbReference>
<accession>A0ABW2SN57</accession>
<feature type="region of interest" description="Disordered" evidence="1">
    <location>
        <begin position="221"/>
        <end position="264"/>
    </location>
</feature>
<dbReference type="EMBL" id="JBHTEF010000001">
    <property type="protein sequence ID" value="MFC7581582.1"/>
    <property type="molecule type" value="Genomic_DNA"/>
</dbReference>
<feature type="region of interest" description="Disordered" evidence="1">
    <location>
        <begin position="133"/>
        <end position="154"/>
    </location>
</feature>
<reference evidence="4" key="1">
    <citation type="journal article" date="2019" name="Int. J. Syst. Evol. Microbiol.">
        <title>The Global Catalogue of Microorganisms (GCM) 10K type strain sequencing project: providing services to taxonomists for standard genome sequencing and annotation.</title>
        <authorList>
            <consortium name="The Broad Institute Genomics Platform"/>
            <consortium name="The Broad Institute Genome Sequencing Center for Infectious Disease"/>
            <person name="Wu L."/>
            <person name="Ma J."/>
        </authorList>
    </citation>
    <scope>NUCLEOTIDE SEQUENCE [LARGE SCALE GENOMIC DNA]</scope>
    <source>
        <strain evidence="4">CCUG 56698</strain>
    </source>
</reference>
<keyword evidence="2" id="KW-0472">Membrane</keyword>
<proteinExistence type="predicted"/>
<comment type="caution">
    <text evidence="3">The sequence shown here is derived from an EMBL/GenBank/DDBJ whole genome shotgun (WGS) entry which is preliminary data.</text>
</comment>
<evidence type="ECO:0000256" key="2">
    <source>
        <dbReference type="SAM" id="Phobius"/>
    </source>
</evidence>
<keyword evidence="4" id="KW-1185">Reference proteome</keyword>
<name>A0ABW2SN57_9ACTO</name>
<organism evidence="3 4">
    <name type="scientific">Schaalia naturae</name>
    <dbReference type="NCBI Taxonomy" id="635203"/>
    <lineage>
        <taxon>Bacteria</taxon>
        <taxon>Bacillati</taxon>
        <taxon>Actinomycetota</taxon>
        <taxon>Actinomycetes</taxon>
        <taxon>Actinomycetales</taxon>
        <taxon>Actinomycetaceae</taxon>
        <taxon>Schaalia</taxon>
    </lineage>
</organism>
<protein>
    <submittedName>
        <fullName evidence="3">Choice-of-anchor M domain-containing protein</fullName>
    </submittedName>
</protein>
<keyword evidence="2" id="KW-1133">Transmembrane helix</keyword>
<sequence length="1037" mass="105193">MSRRSSERLASRHGPLSRWRRCALLGAGAAAVLVNGLVLPTVAAGAQDPSSDRSVNTEVPAAQAVVVADLADPQASRVVLEDGTEKGLDEVVLTSDTTELRLQMKASAEGVGAPGSSEDSVLVPLAGAVEDLAGDQGEDGLPTVSTATGEDVEPGLDEAEGRATWSVPGGDPPEVSVWTFAEAGTYVLQVAAAGDADGPDAAAESGGGAANDLTLRVGASGRAEDAGQSGEQTGAGAAEDPASETASGPAGQESRGTASSLSGLGAVTPFSASERRVLSKVHTDAISAYVDDGALVAATKADVDGVEGKRLDPDQIVFNIEPASLTTLPAGTPSWLGAPGQQVYWAPQTWDDKEIIWPGFSTQDPALIQALGDGGQVRYTLADVKGPGSVEVFLNGNFGGAPTRWFSSTDGDHSYHDIPANTHAHANWVFSEAGRYELTFQMTASINGKAQTTQSTYVFYAGDAKGLRQATQTYLAATPDADGGHVTLQALVTSEVPNSNGLSYTTTGTVTVYRGSRDTADPATLEGMTAVASLPLKNGGATSDPLEDPDGDSVFVAVYRPTYSNEFASSTSDPADRTMPDLSRDGMTVAAAKAGTDIKAGSSVIGTLDADVDAPDGSGYVAWLRDTTGITRQLGSVEVADRAFSVTLPDGLASSKWHKLALTDAEGTLLGWSEFAVVGDSGTVPDVPPDAPGGGTDNPGGGGGNGGGGSGNQNGGGSGGQGGGGTGGGGSAGRVCQPGVTLDHGHMDIWNVTYSDGGIVMQIKEDATGSHVLRDPKTVLLQVKESAVQSVPSGYPGGGGQAYVLPLTQDNNLIWPGWDTNGVKTGPFTDVSIHITSVSGPGSVFLYSEDSMGHLKSLFTDGGYQFPNTIREETPAHTHAQWTFTQKGVYVLKAYAEARNPQTGVTIKTATVPYVFQVGDVSIGDVFCDVGDDTSTAATASADDVAKAEAAEKAEEEASAKAAAQAKAKAKGAQSGDGQSGAQSGAGAFGPLGDGAGSPWAYAGIGAGSVALAGGIALGATVLIRRRNMQLAALANA</sequence>
<dbReference type="RefSeq" id="WP_380975018.1">
    <property type="nucleotide sequence ID" value="NZ_JBHTEF010000001.1"/>
</dbReference>
<dbReference type="InterPro" id="IPR022435">
    <property type="entry name" value="Surface-anchored_actinobac"/>
</dbReference>